<feature type="region of interest" description="Disordered" evidence="1">
    <location>
        <begin position="1"/>
        <end position="37"/>
    </location>
</feature>
<dbReference type="Proteomes" id="UP000316806">
    <property type="component" value="Chromosome"/>
</dbReference>
<feature type="compositionally biased region" description="Basic and acidic residues" evidence="1">
    <location>
        <begin position="100"/>
        <end position="114"/>
    </location>
</feature>
<dbReference type="EMBL" id="CP040916">
    <property type="protein sequence ID" value="QDQ09777.1"/>
    <property type="molecule type" value="Genomic_DNA"/>
</dbReference>
<organism evidence="3 4">
    <name type="scientific">Streptomyces spectabilis</name>
    <dbReference type="NCBI Taxonomy" id="68270"/>
    <lineage>
        <taxon>Bacteria</taxon>
        <taxon>Bacillati</taxon>
        <taxon>Actinomycetota</taxon>
        <taxon>Actinomycetes</taxon>
        <taxon>Kitasatosporales</taxon>
        <taxon>Streptomycetaceae</taxon>
        <taxon>Streptomyces</taxon>
    </lineage>
</organism>
<dbReference type="Pfam" id="PF00848">
    <property type="entry name" value="Ring_hydroxyl_A"/>
    <property type="match status" value="1"/>
</dbReference>
<dbReference type="RefSeq" id="WP_144001353.1">
    <property type="nucleotide sequence ID" value="NZ_CP040916.1"/>
</dbReference>
<evidence type="ECO:0000313" key="3">
    <source>
        <dbReference type="EMBL" id="QDQ09777.1"/>
    </source>
</evidence>
<dbReference type="GO" id="GO:0005506">
    <property type="term" value="F:iron ion binding"/>
    <property type="evidence" value="ECO:0007669"/>
    <property type="project" value="InterPro"/>
</dbReference>
<sequence length="172" mass="17550">MLYDGLPSRPGPAPASASTASSRSASSGATGCASARSRGPVTICPGLGARQLSGMTIAGVFPNLALALVPDSVTCLRWIPTGPTSHDALVTVLRPPSARDSFKADPAAIDRRDGGPALRGAGPPSRRRSSPYVPGQLSSTRASSWASGCGIGRPLLVDSFIKWARTVASPRS</sequence>
<name>A0A516R297_STRST</name>
<evidence type="ECO:0000313" key="4">
    <source>
        <dbReference type="Proteomes" id="UP000316806"/>
    </source>
</evidence>
<accession>A0A516R297</accession>
<feature type="domain" description="Aromatic-ring-hydroxylating dioxygenase alpha subunit C-terminal" evidence="2">
    <location>
        <begin position="45"/>
        <end position="107"/>
    </location>
</feature>
<evidence type="ECO:0000256" key="1">
    <source>
        <dbReference type="SAM" id="MobiDB-lite"/>
    </source>
</evidence>
<gene>
    <name evidence="3" type="ORF">FH965_03730</name>
</gene>
<protein>
    <recommendedName>
        <fullName evidence="2">Aromatic-ring-hydroxylating dioxygenase alpha subunit C-terminal domain-containing protein</fullName>
    </recommendedName>
</protein>
<evidence type="ECO:0000259" key="2">
    <source>
        <dbReference type="Pfam" id="PF00848"/>
    </source>
</evidence>
<dbReference type="InterPro" id="IPR015879">
    <property type="entry name" value="Ring_hydroxy_dOase_asu_C_dom"/>
</dbReference>
<dbReference type="SUPFAM" id="SSF55961">
    <property type="entry name" value="Bet v1-like"/>
    <property type="match status" value="1"/>
</dbReference>
<dbReference type="AlphaFoldDB" id="A0A516R297"/>
<feature type="compositionally biased region" description="Low complexity" evidence="1">
    <location>
        <begin position="115"/>
        <end position="124"/>
    </location>
</feature>
<reference evidence="3 4" key="1">
    <citation type="journal article" date="2019" name="J. Ind. Microbiol. Biotechnol.">
        <title>The complete genomic sequence of Streptomyces spectabilis NRRL-2792 and identification of secondary metabolite biosynthetic gene clusters.</title>
        <authorList>
            <person name="Sinha A."/>
            <person name="Phillips-Salemka S."/>
            <person name="Niraula T.A."/>
            <person name="Short K.A."/>
            <person name="Niraula N.P."/>
        </authorList>
    </citation>
    <scope>NUCLEOTIDE SEQUENCE [LARGE SCALE GENOMIC DNA]</scope>
    <source>
        <strain evidence="3 4">NRRL 2792</strain>
    </source>
</reference>
<feature type="region of interest" description="Disordered" evidence="1">
    <location>
        <begin position="98"/>
        <end position="145"/>
    </location>
</feature>
<dbReference type="Gene3D" id="3.90.380.10">
    <property type="entry name" value="Naphthalene 1,2-dioxygenase Alpha Subunit, Chain A, domain 1"/>
    <property type="match status" value="1"/>
</dbReference>
<dbReference type="GO" id="GO:0051537">
    <property type="term" value="F:2 iron, 2 sulfur cluster binding"/>
    <property type="evidence" value="ECO:0007669"/>
    <property type="project" value="InterPro"/>
</dbReference>
<proteinExistence type="predicted"/>
<feature type="compositionally biased region" description="Low complexity" evidence="1">
    <location>
        <begin position="14"/>
        <end position="37"/>
    </location>
</feature>
<feature type="compositionally biased region" description="Polar residues" evidence="1">
    <location>
        <begin position="136"/>
        <end position="145"/>
    </location>
</feature>